<name>A0ABS2FEI2_9CLOT</name>
<proteinExistence type="predicted"/>
<sequence length="175" mass="20437">MEIKDRGLNEKINQLKKGLEIVGGKSNLLLDDNSEILNYIIEKAFSDGVVKFNINNIEYTINELIKCKQAYEIHFLKNKLTTLNSIVYKIKKYDTSLDSLIRKYKKSRSLEEYNEITNRIKKTYRLDINKLVLSSINSEILEKLSLEEQESFYSEYLSQKRKQIIDGVISKMGIV</sequence>
<dbReference type="Proteomes" id="UP000767334">
    <property type="component" value="Unassembled WGS sequence"/>
</dbReference>
<accession>A0ABS2FEI2</accession>
<organism evidence="1 2">
    <name type="scientific">Clostridium saudiense</name>
    <dbReference type="NCBI Taxonomy" id="1414720"/>
    <lineage>
        <taxon>Bacteria</taxon>
        <taxon>Bacillati</taxon>
        <taxon>Bacillota</taxon>
        <taxon>Clostridia</taxon>
        <taxon>Eubacteriales</taxon>
        <taxon>Clostridiaceae</taxon>
        <taxon>Clostridium</taxon>
    </lineage>
</organism>
<protein>
    <submittedName>
        <fullName evidence="1">Uncharacterized protein</fullName>
    </submittedName>
</protein>
<reference evidence="1 2" key="1">
    <citation type="journal article" date="2021" name="Sci. Rep.">
        <title>The distribution of antibiotic resistance genes in chicken gut microbiota commensals.</title>
        <authorList>
            <person name="Juricova H."/>
            <person name="Matiasovicova J."/>
            <person name="Kubasova T."/>
            <person name="Cejkova D."/>
            <person name="Rychlik I."/>
        </authorList>
    </citation>
    <scope>NUCLEOTIDE SEQUENCE [LARGE SCALE GENOMIC DNA]</scope>
    <source>
        <strain evidence="1 2">An435</strain>
    </source>
</reference>
<keyword evidence="2" id="KW-1185">Reference proteome</keyword>
<evidence type="ECO:0000313" key="1">
    <source>
        <dbReference type="EMBL" id="MBM6818721.1"/>
    </source>
</evidence>
<dbReference type="EMBL" id="JACJLL010000020">
    <property type="protein sequence ID" value="MBM6818721.1"/>
    <property type="molecule type" value="Genomic_DNA"/>
</dbReference>
<comment type="caution">
    <text evidence="1">The sequence shown here is derived from an EMBL/GenBank/DDBJ whole genome shotgun (WGS) entry which is preliminary data.</text>
</comment>
<gene>
    <name evidence="1" type="ORF">H6A19_05080</name>
</gene>
<evidence type="ECO:0000313" key="2">
    <source>
        <dbReference type="Proteomes" id="UP000767334"/>
    </source>
</evidence>
<dbReference type="RefSeq" id="WP_195515125.1">
    <property type="nucleotide sequence ID" value="NZ_JACJLL010000020.1"/>
</dbReference>